<dbReference type="PROSITE" id="PS50110">
    <property type="entry name" value="RESPONSE_REGULATORY"/>
    <property type="match status" value="1"/>
</dbReference>
<dbReference type="PANTHER" id="PTHR45228:SF5">
    <property type="entry name" value="CYCLIC DI-GMP PHOSPHODIESTERASE VC_1348-RELATED"/>
    <property type="match status" value="1"/>
</dbReference>
<evidence type="ECO:0000313" key="4">
    <source>
        <dbReference type="EMBL" id="GFO69515.1"/>
    </source>
</evidence>
<dbReference type="Gene3D" id="3.40.50.2300">
    <property type="match status" value="1"/>
</dbReference>
<gene>
    <name evidence="4" type="ORF">GMLC_30940</name>
</gene>
<evidence type="ECO:0000259" key="2">
    <source>
        <dbReference type="PROSITE" id="PS50110"/>
    </source>
</evidence>
<sequence length="357" mass="39753">MEQSGTNANASRKILVVDDEPLTACMLQFILESQGYQTRCLHDASEVLTTAQQWSPDLILLDVVLPGENGFDLCRRLKTHNYVKSIPVLFISGLDDATAVVQGFDAGGVDYIAKPFCNEEVLARVGTHLKISALHESLEIQKNAERVVRNLFEAQAATIFAMAKLAEYRDESTGHHLERVRELCRLLALELAKDSAYTNHVTDDFVTCIHHAAPLHDIGKIAIPDSILQKRGALTSEEYQTIQTHTTIGAETLQSVFNEYPDNLFIGMGIEIALYHHERWDGNGYPDGLVGRCIPLSARIMAVADVYDALRSDRCYRKGMSHRETVAMLLENAGNHFDPEIVKVAMRVESQFAALFP</sequence>
<dbReference type="SMART" id="SM00448">
    <property type="entry name" value="REC"/>
    <property type="match status" value="1"/>
</dbReference>
<dbReference type="Pfam" id="PF13487">
    <property type="entry name" value="HD_5"/>
    <property type="match status" value="1"/>
</dbReference>
<dbReference type="InterPro" id="IPR037522">
    <property type="entry name" value="HD_GYP_dom"/>
</dbReference>
<dbReference type="InterPro" id="IPR003607">
    <property type="entry name" value="HD/PDEase_dom"/>
</dbReference>
<dbReference type="RefSeq" id="WP_183362090.1">
    <property type="nucleotide sequence ID" value="NZ_BLXZ01000006.1"/>
</dbReference>
<accession>A0A6V8NA78</accession>
<evidence type="ECO:0000313" key="5">
    <source>
        <dbReference type="Proteomes" id="UP000587586"/>
    </source>
</evidence>
<comment type="caution">
    <text evidence="4">The sequence shown here is derived from an EMBL/GenBank/DDBJ whole genome shotgun (WGS) entry which is preliminary data.</text>
</comment>
<feature type="domain" description="HD-GYP" evidence="3">
    <location>
        <begin position="151"/>
        <end position="357"/>
    </location>
</feature>
<dbReference type="InterPro" id="IPR011006">
    <property type="entry name" value="CheY-like_superfamily"/>
</dbReference>
<dbReference type="Proteomes" id="UP000587586">
    <property type="component" value="Unassembled WGS sequence"/>
</dbReference>
<evidence type="ECO:0000256" key="1">
    <source>
        <dbReference type="PROSITE-ProRule" id="PRU00169"/>
    </source>
</evidence>
<dbReference type="SUPFAM" id="SSF109604">
    <property type="entry name" value="HD-domain/PDEase-like"/>
    <property type="match status" value="1"/>
</dbReference>
<dbReference type="SUPFAM" id="SSF52172">
    <property type="entry name" value="CheY-like"/>
    <property type="match status" value="1"/>
</dbReference>
<keyword evidence="1" id="KW-0597">Phosphoprotein</keyword>
<dbReference type="CDD" id="cd00077">
    <property type="entry name" value="HDc"/>
    <property type="match status" value="1"/>
</dbReference>
<dbReference type="Gene3D" id="1.10.3210.10">
    <property type="entry name" value="Hypothetical protein af1432"/>
    <property type="match status" value="1"/>
</dbReference>
<reference evidence="5" key="1">
    <citation type="submission" date="2020-06" db="EMBL/GenBank/DDBJ databases">
        <title>Draft genomic sequecing of Geomonas sp. Red745.</title>
        <authorList>
            <person name="Itoh H."/>
            <person name="Xu Z.X."/>
            <person name="Ushijima N."/>
            <person name="Masuda Y."/>
            <person name="Shiratori Y."/>
            <person name="Senoo K."/>
        </authorList>
    </citation>
    <scope>NUCLEOTIDE SEQUENCE [LARGE SCALE GENOMIC DNA]</scope>
    <source>
        <strain evidence="5">Red745</strain>
    </source>
</reference>
<dbReference type="Pfam" id="PF00072">
    <property type="entry name" value="Response_reg"/>
    <property type="match status" value="1"/>
</dbReference>
<keyword evidence="5" id="KW-1185">Reference proteome</keyword>
<dbReference type="GO" id="GO:0000160">
    <property type="term" value="P:phosphorelay signal transduction system"/>
    <property type="evidence" value="ECO:0007669"/>
    <property type="project" value="InterPro"/>
</dbReference>
<proteinExistence type="predicted"/>
<dbReference type="PANTHER" id="PTHR45228">
    <property type="entry name" value="CYCLIC DI-GMP PHOSPHODIESTERASE TM_0186-RELATED"/>
    <property type="match status" value="1"/>
</dbReference>
<feature type="domain" description="Response regulatory" evidence="2">
    <location>
        <begin position="13"/>
        <end position="129"/>
    </location>
</feature>
<dbReference type="SMART" id="SM00471">
    <property type="entry name" value="HDc"/>
    <property type="match status" value="1"/>
</dbReference>
<organism evidence="4 5">
    <name type="scientific">Geomonas limicola</name>
    <dbReference type="NCBI Taxonomy" id="2740186"/>
    <lineage>
        <taxon>Bacteria</taxon>
        <taxon>Pseudomonadati</taxon>
        <taxon>Thermodesulfobacteriota</taxon>
        <taxon>Desulfuromonadia</taxon>
        <taxon>Geobacterales</taxon>
        <taxon>Geobacteraceae</taxon>
        <taxon>Geomonas</taxon>
    </lineage>
</organism>
<dbReference type="InterPro" id="IPR052020">
    <property type="entry name" value="Cyclic_di-GMP/3'3'-cGAMP_PDE"/>
</dbReference>
<feature type="modified residue" description="4-aspartylphosphate" evidence="1">
    <location>
        <position position="62"/>
    </location>
</feature>
<protein>
    <submittedName>
        <fullName evidence="4">Two-component system response regulator</fullName>
    </submittedName>
</protein>
<dbReference type="InterPro" id="IPR001789">
    <property type="entry name" value="Sig_transdc_resp-reg_receiver"/>
</dbReference>
<evidence type="ECO:0000259" key="3">
    <source>
        <dbReference type="PROSITE" id="PS51832"/>
    </source>
</evidence>
<dbReference type="EMBL" id="BLXZ01000006">
    <property type="protein sequence ID" value="GFO69515.1"/>
    <property type="molecule type" value="Genomic_DNA"/>
</dbReference>
<dbReference type="PROSITE" id="PS51832">
    <property type="entry name" value="HD_GYP"/>
    <property type="match status" value="1"/>
</dbReference>
<name>A0A6V8NA78_9BACT</name>
<dbReference type="AlphaFoldDB" id="A0A6V8NA78"/>